<keyword evidence="2" id="KW-0808">Transferase</keyword>
<dbReference type="EMBL" id="LC490351">
    <property type="protein sequence ID" value="BBL86560.1"/>
    <property type="molecule type" value="Genomic_DNA"/>
</dbReference>
<geneLocation type="plastid" evidence="4"/>
<evidence type="ECO:0000256" key="2">
    <source>
        <dbReference type="ARBA" id="ARBA00022679"/>
    </source>
</evidence>
<organism evidence="4">
    <name type="scientific">Paulinella micropora</name>
    <dbReference type="NCBI Taxonomy" id="1928728"/>
    <lineage>
        <taxon>Eukaryota</taxon>
        <taxon>Sar</taxon>
        <taxon>Rhizaria</taxon>
        <taxon>Cercozoa</taxon>
        <taxon>Imbricatea</taxon>
        <taxon>Silicofilosea</taxon>
        <taxon>Euglyphida</taxon>
        <taxon>Paulinellidae</taxon>
        <taxon>Paulinella</taxon>
    </lineage>
</organism>
<dbReference type="GO" id="GO:0005829">
    <property type="term" value="C:cytosol"/>
    <property type="evidence" value="ECO:0007669"/>
    <property type="project" value="TreeGrafter"/>
</dbReference>
<dbReference type="Gene3D" id="3.20.20.70">
    <property type="entry name" value="Aldolase class I"/>
    <property type="match status" value="1"/>
</dbReference>
<keyword evidence="4" id="KW-0934">Plastid</keyword>
<dbReference type="EMBL" id="KY124271">
    <property type="protein sequence ID" value="AQX45341.1"/>
    <property type="molecule type" value="Genomic_DNA"/>
</dbReference>
<dbReference type="CDD" id="cd00003">
    <property type="entry name" value="PNPsynthase"/>
    <property type="match status" value="1"/>
</dbReference>
<keyword evidence="7" id="KW-1185">Reference proteome</keyword>
<evidence type="ECO:0000313" key="7">
    <source>
        <dbReference type="Proteomes" id="UP000503178"/>
    </source>
</evidence>
<reference evidence="6 7" key="2">
    <citation type="submission" date="2019-06" db="EMBL/GenBank/DDBJ databases">
        <title>A hidden player of endosymbiotic evolution: DNA virus triggered massive gene transfer.</title>
        <authorList>
            <person name="Matsuo M."/>
            <person name="Katahata A."/>
            <person name="Tachikawa M."/>
            <person name="Minakuchi Y."/>
            <person name="Noguchi H."/>
            <person name="Toyoda A."/>
            <person name="Fujiyama A."/>
            <person name="Suzuki Y."/>
            <person name="Satoh S."/>
            <person name="Nakayama T."/>
            <person name="Kamikawa R."/>
            <person name="Nomura M."/>
            <person name="Inagaki Y."/>
            <person name="Ishida K."/>
            <person name="Obokata J."/>
        </authorList>
    </citation>
    <scope>NUCLEOTIDE SEQUENCE [LARGE SCALE GENOMIC DNA]</scope>
    <source>
        <strain evidence="6 7">MYN1</strain>
    </source>
</reference>
<dbReference type="PANTHER" id="PTHR30456">
    <property type="entry name" value="PYRIDOXINE 5'-PHOSPHATE SYNTHASE"/>
    <property type="match status" value="1"/>
</dbReference>
<dbReference type="GO" id="GO:0008615">
    <property type="term" value="P:pyridoxine biosynthetic process"/>
    <property type="evidence" value="ECO:0007669"/>
    <property type="project" value="UniProtKB-KW"/>
</dbReference>
<dbReference type="NCBIfam" id="NF003625">
    <property type="entry name" value="PRK05265.1-3"/>
    <property type="match status" value="1"/>
</dbReference>
<accession>A0A1L5YD18</accession>
<dbReference type="Proteomes" id="UP000503178">
    <property type="component" value="Chromatophore Pltd"/>
</dbReference>
<dbReference type="SUPFAM" id="SSF63892">
    <property type="entry name" value="Pyridoxine 5'-phosphate synthase"/>
    <property type="match status" value="1"/>
</dbReference>
<evidence type="ECO:0000313" key="4">
    <source>
        <dbReference type="EMBL" id="APP88574.1"/>
    </source>
</evidence>
<evidence type="ECO:0000313" key="6">
    <source>
        <dbReference type="EMBL" id="BBL86560.1"/>
    </source>
</evidence>
<reference evidence="4" key="1">
    <citation type="journal article" date="2017" name="Protist">
        <title>Diversity of the Photosynthetic Paulinella Species, with the Description of Paulinella micropora sp. nov. and the Chromatophore Genome Sequence for strain KR01.</title>
        <authorList>
            <person name="Lhee D."/>
            <person name="Yang E.C."/>
            <person name="Kim J.I."/>
            <person name="Nakayama T."/>
            <person name="Zuccarello G."/>
            <person name="Andersen R.A."/>
            <person name="Yoon H.S."/>
        </authorList>
    </citation>
    <scope>NUCLEOTIDE SEQUENCE</scope>
    <source>
        <strain evidence="5">FK01</strain>
        <strain evidence="4">KR01</strain>
    </source>
</reference>
<dbReference type="NCBIfam" id="TIGR00559">
    <property type="entry name" value="pdxJ"/>
    <property type="match status" value="1"/>
</dbReference>
<keyword evidence="3" id="KW-0664">Pyridoxine biosynthesis</keyword>
<evidence type="ECO:0000256" key="3">
    <source>
        <dbReference type="ARBA" id="ARBA00023096"/>
    </source>
</evidence>
<evidence type="ECO:0000313" key="5">
    <source>
        <dbReference type="EMBL" id="AQX45341.1"/>
    </source>
</evidence>
<dbReference type="InterPro" id="IPR013785">
    <property type="entry name" value="Aldolase_TIM"/>
</dbReference>
<evidence type="ECO:0000256" key="1">
    <source>
        <dbReference type="ARBA" id="ARBA00022490"/>
    </source>
</evidence>
<protein>
    <submittedName>
        <fullName evidence="4">Pyridoxal phosphate biosynthetic protein</fullName>
    </submittedName>
</protein>
<dbReference type="HAMAP" id="MF_00279">
    <property type="entry name" value="PdxJ"/>
    <property type="match status" value="1"/>
</dbReference>
<dbReference type="EMBL" id="KX897545">
    <property type="protein sequence ID" value="APP88574.1"/>
    <property type="molecule type" value="Genomic_DNA"/>
</dbReference>
<proteinExistence type="inferred from homology"/>
<dbReference type="AlphaFoldDB" id="A0A1L5YD18"/>
<name>A0A1L5YD18_9EUKA</name>
<dbReference type="InterPro" id="IPR036130">
    <property type="entry name" value="Pyridoxine-5'_phos_synth"/>
</dbReference>
<dbReference type="Pfam" id="PF03740">
    <property type="entry name" value="PdxJ"/>
    <property type="match status" value="1"/>
</dbReference>
<sequence>MAGLGVNIDHIATVRQARFALEPDPVPIALLAELGGADSITVHLREDRRHIQDRDVALLRSTINGRLNLEMAATNEMIEIASAIRPDMVTLVPERREELTTEGGLDVVSQKALLSDAVKALHKIDIPVSFFIDPVIKQLEACRDIEALYVELHTGTYAEAQSKYQALELARLSKSTAIARHLGLRVNVGHGLTYQNVEPIAAIEGIEELNIGHTIIARAMIVGLEEAVRQMKQLIQNPRYNPIFSGI</sequence>
<dbReference type="NCBIfam" id="NF003627">
    <property type="entry name" value="PRK05265.1-5"/>
    <property type="match status" value="1"/>
</dbReference>
<dbReference type="InterPro" id="IPR004569">
    <property type="entry name" value="PyrdxlP_synth_PdxJ"/>
</dbReference>
<dbReference type="PANTHER" id="PTHR30456:SF0">
    <property type="entry name" value="PYRIDOXINE 5'-PHOSPHATE SYNTHASE"/>
    <property type="match status" value="1"/>
</dbReference>
<gene>
    <name evidence="4" type="primary">pdxJ</name>
    <name evidence="6" type="synonym">MYN1_Chr_736</name>
    <name evidence="4" type="ORF">PCKR_813</name>
    <name evidence="5" type="ORF">PFK_813</name>
    <name evidence="6" type="ORF">PMYN1_Chma755</name>
</gene>
<keyword evidence="1" id="KW-0963">Cytoplasm</keyword>
<dbReference type="GO" id="GO:0033856">
    <property type="term" value="F:pyridoxine 5'-phosphate synthase activity"/>
    <property type="evidence" value="ECO:0007669"/>
    <property type="project" value="InterPro"/>
</dbReference>